<dbReference type="NCBIfam" id="TIGR00251">
    <property type="entry name" value="DUF167 family protein"/>
    <property type="match status" value="1"/>
</dbReference>
<dbReference type="AlphaFoldDB" id="A0A832MM27"/>
<dbReference type="InterPro" id="IPR003746">
    <property type="entry name" value="DUF167"/>
</dbReference>
<evidence type="ECO:0000313" key="3">
    <source>
        <dbReference type="EMBL" id="HGZ44460.1"/>
    </source>
</evidence>
<sequence>MTARLAVRVRPAARRAGLTGRLADGTLQVSVTAPPEGGRANAAVAEVVAGALGIRARQVTVARGATSRAKVLEIEGLEPGEVARRLARALEEERKTRGG</sequence>
<gene>
    <name evidence="3" type="ORF">ENR23_13795</name>
</gene>
<evidence type="ECO:0000256" key="1">
    <source>
        <dbReference type="ARBA" id="ARBA00010364"/>
    </source>
</evidence>
<name>A0A832MM27_UNCEI</name>
<reference evidence="3" key="1">
    <citation type="journal article" date="2020" name="mSystems">
        <title>Genome- and Community-Level Interaction Insights into Carbon Utilization and Element Cycling Functions of Hydrothermarchaeota in Hydrothermal Sediment.</title>
        <authorList>
            <person name="Zhou Z."/>
            <person name="Liu Y."/>
            <person name="Xu W."/>
            <person name="Pan J."/>
            <person name="Luo Z.H."/>
            <person name="Li M."/>
        </authorList>
    </citation>
    <scope>NUCLEOTIDE SEQUENCE [LARGE SCALE GENOMIC DNA]</scope>
    <source>
        <strain evidence="3">SpSt-381</strain>
    </source>
</reference>
<dbReference type="GO" id="GO:0005737">
    <property type="term" value="C:cytoplasm"/>
    <property type="evidence" value="ECO:0007669"/>
    <property type="project" value="TreeGrafter"/>
</dbReference>
<comment type="caution">
    <text evidence="3">The sequence shown here is derived from an EMBL/GenBank/DDBJ whole genome shotgun (WGS) entry which is preliminary data.</text>
</comment>
<dbReference type="HAMAP" id="MF_00634">
    <property type="entry name" value="UPF0235"/>
    <property type="match status" value="1"/>
</dbReference>
<protein>
    <recommendedName>
        <fullName evidence="2">UPF0235 protein ENR23_13795</fullName>
    </recommendedName>
</protein>
<evidence type="ECO:0000256" key="2">
    <source>
        <dbReference type="HAMAP-Rule" id="MF_00634"/>
    </source>
</evidence>
<dbReference type="PANTHER" id="PTHR13420:SF7">
    <property type="entry name" value="UPF0235 PROTEIN C15ORF40"/>
    <property type="match status" value="1"/>
</dbReference>
<dbReference type="InterPro" id="IPR036591">
    <property type="entry name" value="YggU-like_sf"/>
</dbReference>
<accession>A0A832MM27</accession>
<dbReference type="PANTHER" id="PTHR13420">
    <property type="entry name" value="UPF0235 PROTEIN C15ORF40"/>
    <property type="match status" value="1"/>
</dbReference>
<dbReference type="Pfam" id="PF02594">
    <property type="entry name" value="DUF167"/>
    <property type="match status" value="1"/>
</dbReference>
<comment type="similarity">
    <text evidence="1 2">Belongs to the UPF0235 family.</text>
</comment>
<dbReference type="SMART" id="SM01152">
    <property type="entry name" value="DUF167"/>
    <property type="match status" value="1"/>
</dbReference>
<organism evidence="3">
    <name type="scientific">Eiseniibacteriota bacterium</name>
    <dbReference type="NCBI Taxonomy" id="2212470"/>
    <lineage>
        <taxon>Bacteria</taxon>
        <taxon>Candidatus Eiseniibacteriota</taxon>
    </lineage>
</organism>
<dbReference type="Gene3D" id="3.30.1200.10">
    <property type="entry name" value="YggU-like"/>
    <property type="match status" value="1"/>
</dbReference>
<dbReference type="EMBL" id="DSQF01000028">
    <property type="protein sequence ID" value="HGZ44460.1"/>
    <property type="molecule type" value="Genomic_DNA"/>
</dbReference>
<proteinExistence type="inferred from homology"/>
<dbReference type="SUPFAM" id="SSF69786">
    <property type="entry name" value="YggU-like"/>
    <property type="match status" value="1"/>
</dbReference>